<evidence type="ECO:0008006" key="3">
    <source>
        <dbReference type="Google" id="ProtNLM"/>
    </source>
</evidence>
<reference evidence="1 2" key="1">
    <citation type="journal article" date="2007" name="Int. J. Syst. Evol. Microbiol.">
        <title>Description of Pelomonas aquatica sp. nov. and Pelomonas puraquae sp. nov., isolated from industrial and haemodialysis water.</title>
        <authorList>
            <person name="Gomila M."/>
            <person name="Bowien B."/>
            <person name="Falsen E."/>
            <person name="Moore E.R."/>
            <person name="Lalucat J."/>
        </authorList>
    </citation>
    <scope>NUCLEOTIDE SEQUENCE [LARGE SCALE GENOMIC DNA]</scope>
    <source>
        <strain evidence="1 2">CCUG 52769</strain>
    </source>
</reference>
<evidence type="ECO:0000313" key="2">
    <source>
        <dbReference type="Proteomes" id="UP000197446"/>
    </source>
</evidence>
<dbReference type="AlphaFoldDB" id="A0A254N8W3"/>
<proteinExistence type="predicted"/>
<gene>
    <name evidence="1" type="ORF">CDO81_22910</name>
</gene>
<evidence type="ECO:0000313" key="1">
    <source>
        <dbReference type="EMBL" id="OWR01868.1"/>
    </source>
</evidence>
<dbReference type="RefSeq" id="WP_088485563.1">
    <property type="nucleotide sequence ID" value="NZ_JBCNLH010000004.1"/>
</dbReference>
<dbReference type="Pfam" id="PF08895">
    <property type="entry name" value="DUF1840"/>
    <property type="match status" value="1"/>
</dbReference>
<sequence length="107" mass="11629">MLYCFKSKAAADVIMMADSAEAVLRLMGRDPSPQGILVSAELAGYIQKLEAGVADDEAQFQRAVDEAVAAGQPAPRRQGVTLRQRAWPLRDLMQRSLKEGADVVWGV</sequence>
<keyword evidence="2" id="KW-1185">Reference proteome</keyword>
<dbReference type="EMBL" id="NISI01000012">
    <property type="protein sequence ID" value="OWR01868.1"/>
    <property type="molecule type" value="Genomic_DNA"/>
</dbReference>
<dbReference type="InterPro" id="IPR014991">
    <property type="entry name" value="DUF1840"/>
</dbReference>
<dbReference type="OrthoDB" id="5296629at2"/>
<organism evidence="1 2">
    <name type="scientific">Roseateles puraquae</name>
    <dbReference type="NCBI Taxonomy" id="431059"/>
    <lineage>
        <taxon>Bacteria</taxon>
        <taxon>Pseudomonadati</taxon>
        <taxon>Pseudomonadota</taxon>
        <taxon>Betaproteobacteria</taxon>
        <taxon>Burkholderiales</taxon>
        <taxon>Sphaerotilaceae</taxon>
        <taxon>Roseateles</taxon>
    </lineage>
</organism>
<comment type="caution">
    <text evidence="1">The sequence shown here is derived from an EMBL/GenBank/DDBJ whole genome shotgun (WGS) entry which is preliminary data.</text>
</comment>
<name>A0A254N8W3_9BURK</name>
<accession>A0A254N8W3</accession>
<dbReference type="Proteomes" id="UP000197446">
    <property type="component" value="Unassembled WGS sequence"/>
</dbReference>
<protein>
    <recommendedName>
        <fullName evidence="3">DUF1840 domain-containing protein</fullName>
    </recommendedName>
</protein>